<proteinExistence type="predicted"/>
<dbReference type="GO" id="GO:0003700">
    <property type="term" value="F:DNA-binding transcription factor activity"/>
    <property type="evidence" value="ECO:0007669"/>
    <property type="project" value="InterPro"/>
</dbReference>
<keyword evidence="3" id="KW-1185">Reference proteome</keyword>
<evidence type="ECO:0000313" key="2">
    <source>
        <dbReference type="EMBL" id="RIX79638.1"/>
    </source>
</evidence>
<dbReference type="OrthoDB" id="117723at2"/>
<dbReference type="PANTHER" id="PTHR33164">
    <property type="entry name" value="TRANSCRIPTIONAL REGULATOR, MARR FAMILY"/>
    <property type="match status" value="1"/>
</dbReference>
<dbReference type="PANTHER" id="PTHR33164:SF57">
    <property type="entry name" value="MARR-FAMILY TRANSCRIPTIONAL REGULATOR"/>
    <property type="match status" value="1"/>
</dbReference>
<feature type="domain" description="HTH marR-type" evidence="1">
    <location>
        <begin position="27"/>
        <end position="165"/>
    </location>
</feature>
<dbReference type="InterPro" id="IPR039422">
    <property type="entry name" value="MarR/SlyA-like"/>
</dbReference>
<dbReference type="SMART" id="SM00347">
    <property type="entry name" value="HTH_MARR"/>
    <property type="match status" value="1"/>
</dbReference>
<dbReference type="GO" id="GO:0006950">
    <property type="term" value="P:response to stress"/>
    <property type="evidence" value="ECO:0007669"/>
    <property type="project" value="TreeGrafter"/>
</dbReference>
<dbReference type="SUPFAM" id="SSF46785">
    <property type="entry name" value="Winged helix' DNA-binding domain"/>
    <property type="match status" value="1"/>
</dbReference>
<dbReference type="Pfam" id="PF13463">
    <property type="entry name" value="HTH_27"/>
    <property type="match status" value="1"/>
</dbReference>
<dbReference type="Gene3D" id="1.10.10.10">
    <property type="entry name" value="Winged helix-like DNA-binding domain superfamily/Winged helix DNA-binding domain"/>
    <property type="match status" value="1"/>
</dbReference>
<organism evidence="2 3">
    <name type="scientific">Acidovorax cavernicola</name>
    <dbReference type="NCBI Taxonomy" id="1675792"/>
    <lineage>
        <taxon>Bacteria</taxon>
        <taxon>Pseudomonadati</taxon>
        <taxon>Pseudomonadota</taxon>
        <taxon>Betaproteobacteria</taxon>
        <taxon>Burkholderiales</taxon>
        <taxon>Comamonadaceae</taxon>
        <taxon>Acidovorax</taxon>
    </lineage>
</organism>
<dbReference type="InterPro" id="IPR000835">
    <property type="entry name" value="HTH_MarR-typ"/>
</dbReference>
<gene>
    <name evidence="2" type="ORF">D3H34_14295</name>
</gene>
<dbReference type="PROSITE" id="PS50995">
    <property type="entry name" value="HTH_MARR_2"/>
    <property type="match status" value="1"/>
</dbReference>
<accession>A0A9X8GV06</accession>
<dbReference type="PRINTS" id="PR00598">
    <property type="entry name" value="HTHMARR"/>
</dbReference>
<reference evidence="2 3" key="1">
    <citation type="submission" date="2018-09" db="EMBL/GenBank/DDBJ databases">
        <title>Acidovorax cavernicola nov. sp. isolated from Gruta de las Maravillas (Aracena, Spain).</title>
        <authorList>
            <person name="Jurado V."/>
            <person name="Gutierrez-Patricio S."/>
            <person name="Gonzalez-Pimentel J.L."/>
            <person name="Miller A.Z."/>
            <person name="Laiz L."/>
            <person name="Saiz-Jimenez C."/>
        </authorList>
    </citation>
    <scope>NUCLEOTIDE SEQUENCE [LARGE SCALE GENOMIC DNA]</scope>
    <source>
        <strain evidence="2 3">1011MAR4D40.2</strain>
    </source>
</reference>
<dbReference type="AlphaFoldDB" id="A0A9X8GV06"/>
<protein>
    <submittedName>
        <fullName evidence="2">MarR family transcriptional regulator</fullName>
    </submittedName>
</protein>
<dbReference type="InterPro" id="IPR036388">
    <property type="entry name" value="WH-like_DNA-bd_sf"/>
</dbReference>
<evidence type="ECO:0000313" key="3">
    <source>
        <dbReference type="Proteomes" id="UP000265619"/>
    </source>
</evidence>
<name>A0A9X8GV06_9BURK</name>
<dbReference type="InterPro" id="IPR036390">
    <property type="entry name" value="WH_DNA-bd_sf"/>
</dbReference>
<dbReference type="Proteomes" id="UP000265619">
    <property type="component" value="Unassembled WGS sequence"/>
</dbReference>
<dbReference type="EMBL" id="QXMN01000015">
    <property type="protein sequence ID" value="RIX79638.1"/>
    <property type="molecule type" value="Genomic_DNA"/>
</dbReference>
<sequence length="221" mass="24599">MKNRIHLLNMTTKMNGLIPTHEDKLPQPGTFRALPSFRIHLLAGMSARHAELRFLQLFGLRMLEARVVGLVGTFGALSLKEICQESDIEKSHASKIIGRLVERGLVEKLGDNQDQRAISVRLTSEGQVLHRAIYAEAQQRNERWLSVLSERERAQLLASVEKLIVGTREMLGMERQEQPLHEPSSGPTSPGVALDLDYARRLHSMLGDLIDGAAGQGRGRA</sequence>
<evidence type="ECO:0000259" key="1">
    <source>
        <dbReference type="PROSITE" id="PS50995"/>
    </source>
</evidence>
<comment type="caution">
    <text evidence="2">The sequence shown here is derived from an EMBL/GenBank/DDBJ whole genome shotgun (WGS) entry which is preliminary data.</text>
</comment>